<sequence>MLYLHKRTVAQLPEGFCLSKNIFYGLVRNDLDRMSFKRSAPHYWTGHCLPFDLSAVLLRQPRLPLLGMHTMSPSERAVIMMEGILSASSSAEKLPLPPGSIGTHAYFLVMFLRVLKKGRALSAGTCQEPDLNEARLSLDFAFTLYILGSEMIGLCSFWGFPDSSDVNHVIPKICPLTPNEHFLGFSFMFIAFKFSNVSANVRQEILLIFAFDNHVIHICF</sequence>
<comment type="caution">
    <text evidence="1">The sequence shown here is derived from an EMBL/GenBank/DDBJ whole genome shotgun (WGS) entry which is preliminary data.</text>
</comment>
<evidence type="ECO:0000313" key="1">
    <source>
        <dbReference type="EMBL" id="GJS90048.1"/>
    </source>
</evidence>
<name>A0ABQ4ZMF8_9ASTR</name>
<proteinExistence type="predicted"/>
<keyword evidence="2" id="KW-1185">Reference proteome</keyword>
<organism evidence="1 2">
    <name type="scientific">Tanacetum coccineum</name>
    <dbReference type="NCBI Taxonomy" id="301880"/>
    <lineage>
        <taxon>Eukaryota</taxon>
        <taxon>Viridiplantae</taxon>
        <taxon>Streptophyta</taxon>
        <taxon>Embryophyta</taxon>
        <taxon>Tracheophyta</taxon>
        <taxon>Spermatophyta</taxon>
        <taxon>Magnoliopsida</taxon>
        <taxon>eudicotyledons</taxon>
        <taxon>Gunneridae</taxon>
        <taxon>Pentapetalae</taxon>
        <taxon>asterids</taxon>
        <taxon>campanulids</taxon>
        <taxon>Asterales</taxon>
        <taxon>Asteraceae</taxon>
        <taxon>Asteroideae</taxon>
        <taxon>Anthemideae</taxon>
        <taxon>Anthemidinae</taxon>
        <taxon>Tanacetum</taxon>
    </lineage>
</organism>
<dbReference type="Proteomes" id="UP001151760">
    <property type="component" value="Unassembled WGS sequence"/>
</dbReference>
<reference evidence="1" key="1">
    <citation type="journal article" date="2022" name="Int. J. Mol. Sci.">
        <title>Draft Genome of Tanacetum Coccineum: Genomic Comparison of Closely Related Tanacetum-Family Plants.</title>
        <authorList>
            <person name="Yamashiro T."/>
            <person name="Shiraishi A."/>
            <person name="Nakayama K."/>
            <person name="Satake H."/>
        </authorList>
    </citation>
    <scope>NUCLEOTIDE SEQUENCE</scope>
</reference>
<evidence type="ECO:0000313" key="2">
    <source>
        <dbReference type="Proteomes" id="UP001151760"/>
    </source>
</evidence>
<dbReference type="EMBL" id="BQNB010011397">
    <property type="protein sequence ID" value="GJS90048.1"/>
    <property type="molecule type" value="Genomic_DNA"/>
</dbReference>
<gene>
    <name evidence="1" type="ORF">Tco_0772684</name>
</gene>
<reference evidence="1" key="2">
    <citation type="submission" date="2022-01" db="EMBL/GenBank/DDBJ databases">
        <authorList>
            <person name="Yamashiro T."/>
            <person name="Shiraishi A."/>
            <person name="Satake H."/>
            <person name="Nakayama K."/>
        </authorList>
    </citation>
    <scope>NUCLEOTIDE SEQUENCE</scope>
</reference>
<protein>
    <submittedName>
        <fullName evidence="1">Uncharacterized protein</fullName>
    </submittedName>
</protein>
<accession>A0ABQ4ZMF8</accession>